<organism evidence="1 2">
    <name type="scientific">Octopus vulgaris</name>
    <name type="common">Common octopus</name>
    <dbReference type="NCBI Taxonomy" id="6645"/>
    <lineage>
        <taxon>Eukaryota</taxon>
        <taxon>Metazoa</taxon>
        <taxon>Spiralia</taxon>
        <taxon>Lophotrochozoa</taxon>
        <taxon>Mollusca</taxon>
        <taxon>Cephalopoda</taxon>
        <taxon>Coleoidea</taxon>
        <taxon>Octopodiformes</taxon>
        <taxon>Octopoda</taxon>
        <taxon>Incirrata</taxon>
        <taxon>Octopodidae</taxon>
        <taxon>Octopus</taxon>
    </lineage>
</organism>
<keyword evidence="2" id="KW-1185">Reference proteome</keyword>
<reference evidence="1" key="1">
    <citation type="submission" date="2023-08" db="EMBL/GenBank/DDBJ databases">
        <authorList>
            <person name="Alioto T."/>
            <person name="Alioto T."/>
            <person name="Gomez Garrido J."/>
        </authorList>
    </citation>
    <scope>NUCLEOTIDE SEQUENCE</scope>
</reference>
<evidence type="ECO:0000313" key="2">
    <source>
        <dbReference type="Proteomes" id="UP001162480"/>
    </source>
</evidence>
<proteinExistence type="predicted"/>
<evidence type="ECO:0000313" key="1">
    <source>
        <dbReference type="EMBL" id="CAI9723288.1"/>
    </source>
</evidence>
<name>A0AA36AVX2_OCTVU</name>
<dbReference type="Proteomes" id="UP001162480">
    <property type="component" value="Chromosome 5"/>
</dbReference>
<dbReference type="EMBL" id="OX597818">
    <property type="protein sequence ID" value="CAI9723288.1"/>
    <property type="molecule type" value="Genomic_DNA"/>
</dbReference>
<accession>A0AA36AVX2</accession>
<protein>
    <submittedName>
        <fullName evidence="1">Uncharacterized protein</fullName>
    </submittedName>
</protein>
<sequence>MKFPELACDSDCTSVSDRAATLLTSSDIGDLTARTFVECSFVIDKSKKAQYLCKLKEYKRIKTSTYMLLYHSYSLADSEYAVIHYLSRILIQRERLLIVIAIHIRLNSNLQH</sequence>
<gene>
    <name evidence="1" type="ORF">OCTVUL_1B012708</name>
</gene>
<dbReference type="AlphaFoldDB" id="A0AA36AVX2"/>